<feature type="compositionally biased region" description="Low complexity" evidence="1">
    <location>
        <begin position="33"/>
        <end position="54"/>
    </location>
</feature>
<name>A0ABY7C9R6_9BASI</name>
<feature type="region of interest" description="Disordered" evidence="1">
    <location>
        <begin position="1"/>
        <end position="55"/>
    </location>
</feature>
<dbReference type="EMBL" id="CP110421">
    <property type="protein sequence ID" value="WAQ81118.1"/>
    <property type="molecule type" value="Genomic_DNA"/>
</dbReference>
<dbReference type="Proteomes" id="UP001164743">
    <property type="component" value="Chromosome 1A"/>
</dbReference>
<keyword evidence="3" id="KW-1185">Reference proteome</keyword>
<sequence>MADSSSPPAEAHPGFLRAENPADAYLLAHGRRSSGCSPSTSSKPSTPSPQTSNPLHALLVEFRDHHIIRASTLPPPSHLQPPEKRDQQEWIWIAFDPDQLELILAQIDSL</sequence>
<evidence type="ECO:0000313" key="3">
    <source>
        <dbReference type="Proteomes" id="UP001164743"/>
    </source>
</evidence>
<dbReference type="GeneID" id="77806381"/>
<gene>
    <name evidence="2" type="ORF">PtA15_1A457</name>
</gene>
<accession>A0ABY7C9R6</accession>
<evidence type="ECO:0000313" key="2">
    <source>
        <dbReference type="EMBL" id="WAQ81118.1"/>
    </source>
</evidence>
<protein>
    <submittedName>
        <fullName evidence="2">Uncharacterized protein</fullName>
    </submittedName>
</protein>
<reference evidence="2" key="1">
    <citation type="submission" date="2022-10" db="EMBL/GenBank/DDBJ databases">
        <title>Puccinia triticina Genome sequencing and assembly.</title>
        <authorList>
            <person name="Li C."/>
        </authorList>
    </citation>
    <scope>NUCLEOTIDE SEQUENCE</scope>
    <source>
        <strain evidence="2">Pt15</strain>
    </source>
</reference>
<dbReference type="RefSeq" id="XP_053016673.1">
    <property type="nucleotide sequence ID" value="XM_053165486.1"/>
</dbReference>
<proteinExistence type="predicted"/>
<organism evidence="2 3">
    <name type="scientific">Puccinia triticina</name>
    <dbReference type="NCBI Taxonomy" id="208348"/>
    <lineage>
        <taxon>Eukaryota</taxon>
        <taxon>Fungi</taxon>
        <taxon>Dikarya</taxon>
        <taxon>Basidiomycota</taxon>
        <taxon>Pucciniomycotina</taxon>
        <taxon>Pucciniomycetes</taxon>
        <taxon>Pucciniales</taxon>
        <taxon>Pucciniaceae</taxon>
        <taxon>Puccinia</taxon>
    </lineage>
</organism>
<evidence type="ECO:0000256" key="1">
    <source>
        <dbReference type="SAM" id="MobiDB-lite"/>
    </source>
</evidence>